<dbReference type="InterPro" id="IPR011701">
    <property type="entry name" value="MFS"/>
</dbReference>
<dbReference type="EnsemblBacteria" id="ABM80854">
    <property type="protein sequence ID" value="ABM80854"/>
    <property type="gene ID" value="Hbut_1007"/>
</dbReference>
<evidence type="ECO:0000313" key="2">
    <source>
        <dbReference type="EMBL" id="ABM80854.1"/>
    </source>
</evidence>
<dbReference type="InterPro" id="IPR036259">
    <property type="entry name" value="MFS_trans_sf"/>
</dbReference>
<dbReference type="KEGG" id="hbu:Hbut_1007"/>
<proteinExistence type="predicted"/>
<dbReference type="PANTHER" id="PTHR23518">
    <property type="entry name" value="C-METHYLTRANSFERASE"/>
    <property type="match status" value="1"/>
</dbReference>
<dbReference type="Gene3D" id="1.20.1250.20">
    <property type="entry name" value="MFS general substrate transporter like domains"/>
    <property type="match status" value="1"/>
</dbReference>
<dbReference type="Pfam" id="PF07690">
    <property type="entry name" value="MFS_1"/>
    <property type="match status" value="1"/>
</dbReference>
<feature type="transmembrane region" description="Helical" evidence="1">
    <location>
        <begin position="12"/>
        <end position="31"/>
    </location>
</feature>
<feature type="transmembrane region" description="Helical" evidence="1">
    <location>
        <begin position="37"/>
        <end position="60"/>
    </location>
</feature>
<organism evidence="2 3">
    <name type="scientific">Hyperthermus butylicus (strain DSM 5456 / JCM 9403 / PLM1-5)</name>
    <dbReference type="NCBI Taxonomy" id="415426"/>
    <lineage>
        <taxon>Archaea</taxon>
        <taxon>Thermoproteota</taxon>
        <taxon>Thermoprotei</taxon>
        <taxon>Desulfurococcales</taxon>
        <taxon>Pyrodictiaceae</taxon>
        <taxon>Hyperthermus</taxon>
    </lineage>
</organism>
<evidence type="ECO:0000313" key="3">
    <source>
        <dbReference type="Proteomes" id="UP000002593"/>
    </source>
</evidence>
<dbReference type="SUPFAM" id="SSF103473">
    <property type="entry name" value="MFS general substrate transporter"/>
    <property type="match status" value="1"/>
</dbReference>
<dbReference type="EMBL" id="CP000493">
    <property type="protein sequence ID" value="ABM80854.1"/>
    <property type="molecule type" value="Genomic_DNA"/>
</dbReference>
<protein>
    <submittedName>
        <fullName evidence="2">Pyrococcal protein</fullName>
    </submittedName>
</protein>
<feature type="transmembrane region" description="Helical" evidence="1">
    <location>
        <begin position="147"/>
        <end position="166"/>
    </location>
</feature>
<keyword evidence="1" id="KW-0472">Membrane</keyword>
<dbReference type="HOGENOM" id="CLU_1076090_0_0_2"/>
<reference evidence="2 3" key="1">
    <citation type="journal article" date="2007" name="Archaea">
        <title>The genome of Hyperthermus butylicus: a sulfur-reducing, peptide fermenting, neutrophilic Crenarchaeote growing up to 108 degrees C.</title>
        <authorList>
            <person name="Brugger K."/>
            <person name="Chen L."/>
            <person name="Stark M."/>
            <person name="Zibat A."/>
            <person name="Redder P."/>
            <person name="Ruepp A."/>
            <person name="Awayez M."/>
            <person name="She Q."/>
            <person name="Garrett R.A."/>
            <person name="Klenk H.P."/>
        </authorList>
    </citation>
    <scope>NUCLEOTIDE SEQUENCE [LARGE SCALE GENOMIC DNA]</scope>
    <source>
        <strain evidence="3">DSM 5456 / JCM 9403 / PLM1-5</strain>
    </source>
</reference>
<dbReference type="AlphaFoldDB" id="A2BLJ3"/>
<feature type="transmembrane region" description="Helical" evidence="1">
    <location>
        <begin position="235"/>
        <end position="254"/>
    </location>
</feature>
<feature type="transmembrane region" description="Helical" evidence="1">
    <location>
        <begin position="81"/>
        <end position="98"/>
    </location>
</feature>
<name>A2BLJ3_HYPBU</name>
<dbReference type="GO" id="GO:0022857">
    <property type="term" value="F:transmembrane transporter activity"/>
    <property type="evidence" value="ECO:0007669"/>
    <property type="project" value="InterPro"/>
</dbReference>
<dbReference type="Proteomes" id="UP000002593">
    <property type="component" value="Chromosome"/>
</dbReference>
<evidence type="ECO:0000256" key="1">
    <source>
        <dbReference type="SAM" id="Phobius"/>
    </source>
</evidence>
<gene>
    <name evidence="2" type="ordered locus">Hbut_1007</name>
</gene>
<dbReference type="PANTHER" id="PTHR23518:SF2">
    <property type="entry name" value="MAJOR FACILITATOR SUPERFAMILY TRANSPORTER"/>
    <property type="match status" value="1"/>
</dbReference>
<feature type="transmembrane region" description="Helical" evidence="1">
    <location>
        <begin position="110"/>
        <end position="135"/>
    </location>
</feature>
<keyword evidence="3" id="KW-1185">Reference proteome</keyword>
<keyword evidence="1" id="KW-1133">Transmembrane helix</keyword>
<dbReference type="eggNOG" id="arCOG00139">
    <property type="taxonomic scope" value="Archaea"/>
</dbReference>
<keyword evidence="1" id="KW-0812">Transmembrane</keyword>
<accession>A2BLJ3</accession>
<sequence length="258" mass="28948">MEEIYAWHIRLPELSQLASFLILGYLFGYVLNTPSHYRLGFIAFGLASLLTTLYLVKFLPRLDAEERISVEGFKFRVDREFKLILLVEALITLAWSLAPEIVLLNYIVNVLGLTLFEAMLVEAFISLGAILATYISKMLDRHHRFKAMAIGYSLVSLWALIMSQGAPFPLVLAAHFCKAWRGTRLPIYRSWILSKIPREKASSLLSALSSYRKLIALASPAIAGSLAELNPTLPYYASLALFIAATLALLAHAYREHT</sequence>